<evidence type="ECO:0000259" key="1">
    <source>
        <dbReference type="Pfam" id="PF13511"/>
    </source>
</evidence>
<dbReference type="Pfam" id="PF13511">
    <property type="entry name" value="DUF4124"/>
    <property type="match status" value="1"/>
</dbReference>
<reference evidence="2 3" key="1">
    <citation type="submission" date="2018-08" db="EMBL/GenBank/DDBJ databases">
        <authorList>
            <person name="Khan S.A."/>
            <person name="Jeon C.O."/>
            <person name="Chun B.H."/>
            <person name="Jeong S.E."/>
        </authorList>
    </citation>
    <scope>NUCLEOTIDE SEQUENCE [LARGE SCALE GENOMIC DNA]</scope>
    <source>
        <strain evidence="2 3">S-16</strain>
    </source>
</reference>
<name>A0A3N7HM86_9BURK</name>
<sequence>MMPANRLRLVAGMPCAALRERPRGLGRRPGGGRQGDIMKWQIAILVMAAATAVQATEIYRWSDEMGHVHFSDSVPERYKSSAVRIEWRVNRGTAAEREQARALAEREKAQAAELARQRQSVPQPVAAAFGPPQTIPQPVAGNADCAQSYQAYRQSQECFAPFIQANGSVKAEAYAQCGEPVLNPSQKCGPPQWN</sequence>
<reference evidence="2 3" key="2">
    <citation type="submission" date="2018-12" db="EMBL/GenBank/DDBJ databases">
        <title>Rhizobacter gummiphilus sp. nov., a rubber-degrading bacterium isolated from the soil of a botanical garden in Japan.</title>
        <authorList>
            <person name="Shunsuke S.S."/>
        </authorList>
    </citation>
    <scope>NUCLEOTIDE SEQUENCE [LARGE SCALE GENOMIC DNA]</scope>
    <source>
        <strain evidence="2 3">S-16</strain>
    </source>
</reference>
<comment type="caution">
    <text evidence="2">The sequence shown here is derived from an EMBL/GenBank/DDBJ whole genome shotgun (WGS) entry which is preliminary data.</text>
</comment>
<dbReference type="InterPro" id="IPR025392">
    <property type="entry name" value="DUF4124"/>
</dbReference>
<dbReference type="Proteomes" id="UP000267464">
    <property type="component" value="Unassembled WGS sequence"/>
</dbReference>
<evidence type="ECO:0000313" key="3">
    <source>
        <dbReference type="Proteomes" id="UP000267464"/>
    </source>
</evidence>
<keyword evidence="3" id="KW-1185">Reference proteome</keyword>
<evidence type="ECO:0000313" key="2">
    <source>
        <dbReference type="EMBL" id="RQP22166.1"/>
    </source>
</evidence>
<proteinExistence type="predicted"/>
<organism evidence="2 3">
    <name type="scientific">Piscinibacter terrae</name>
    <dbReference type="NCBI Taxonomy" id="2496871"/>
    <lineage>
        <taxon>Bacteria</taxon>
        <taxon>Pseudomonadati</taxon>
        <taxon>Pseudomonadota</taxon>
        <taxon>Betaproteobacteria</taxon>
        <taxon>Burkholderiales</taxon>
        <taxon>Sphaerotilaceae</taxon>
        <taxon>Piscinibacter</taxon>
    </lineage>
</organism>
<accession>A0A3N7HM86</accession>
<dbReference type="EMBL" id="QUSW01000008">
    <property type="protein sequence ID" value="RQP22166.1"/>
    <property type="molecule type" value="Genomic_DNA"/>
</dbReference>
<dbReference type="AlphaFoldDB" id="A0A3N7HM86"/>
<protein>
    <submittedName>
        <fullName evidence="2">DUF4124 domain-containing protein</fullName>
    </submittedName>
</protein>
<feature type="domain" description="DUF4124" evidence="1">
    <location>
        <begin position="47"/>
        <end position="100"/>
    </location>
</feature>
<gene>
    <name evidence="2" type="ORF">DZC73_24515</name>
</gene>